<proteinExistence type="predicted"/>
<feature type="region of interest" description="Disordered" evidence="1">
    <location>
        <begin position="305"/>
        <end position="338"/>
    </location>
</feature>
<evidence type="ECO:0000256" key="1">
    <source>
        <dbReference type="SAM" id="MobiDB-lite"/>
    </source>
</evidence>
<evidence type="ECO:0000313" key="2">
    <source>
        <dbReference type="EMBL" id="PVA11905.1"/>
    </source>
</evidence>
<dbReference type="Proteomes" id="UP000244446">
    <property type="component" value="Unassembled WGS sequence"/>
</dbReference>
<dbReference type="InterPro" id="IPR027417">
    <property type="entry name" value="P-loop_NTPase"/>
</dbReference>
<evidence type="ECO:0008006" key="4">
    <source>
        <dbReference type="Google" id="ProtNLM"/>
    </source>
</evidence>
<comment type="caution">
    <text evidence="2">The sequence shown here is derived from an EMBL/GenBank/DDBJ whole genome shotgun (WGS) entry which is preliminary data.</text>
</comment>
<protein>
    <recommendedName>
        <fullName evidence="4">Sulfotransferase domain-containing protein</fullName>
    </recommendedName>
</protein>
<evidence type="ECO:0000313" key="3">
    <source>
        <dbReference type="Proteomes" id="UP000244446"/>
    </source>
</evidence>
<name>A0A2T7GBV6_9RHOB</name>
<keyword evidence="3" id="KW-1185">Reference proteome</keyword>
<organism evidence="2 3">
    <name type="scientific">Pelagivirga sediminicola</name>
    <dbReference type="NCBI Taxonomy" id="2170575"/>
    <lineage>
        <taxon>Bacteria</taxon>
        <taxon>Pseudomonadati</taxon>
        <taxon>Pseudomonadota</taxon>
        <taxon>Alphaproteobacteria</taxon>
        <taxon>Rhodobacterales</taxon>
        <taxon>Paracoccaceae</taxon>
        <taxon>Pelagivirga</taxon>
    </lineage>
</organism>
<dbReference type="SUPFAM" id="SSF52540">
    <property type="entry name" value="P-loop containing nucleoside triphosphate hydrolases"/>
    <property type="match status" value="1"/>
</dbReference>
<feature type="compositionally biased region" description="Polar residues" evidence="1">
    <location>
        <begin position="311"/>
        <end position="320"/>
    </location>
</feature>
<reference evidence="2 3" key="1">
    <citation type="submission" date="2018-04" db="EMBL/GenBank/DDBJ databases">
        <title>Pelagivirga bohaiensis gen. nov., sp. nov., a bacterium isolated from the Bohai Sea.</title>
        <authorList>
            <person name="Ji X."/>
        </authorList>
    </citation>
    <scope>NUCLEOTIDE SEQUENCE [LARGE SCALE GENOMIC DNA]</scope>
    <source>
        <strain evidence="2 3">BH-SD19</strain>
    </source>
</reference>
<gene>
    <name evidence="2" type="ORF">DC366_02970</name>
</gene>
<dbReference type="EMBL" id="QCYH01000001">
    <property type="protein sequence ID" value="PVA11905.1"/>
    <property type="molecule type" value="Genomic_DNA"/>
</dbReference>
<sequence length="338" mass="36622">MTLNPDMAAQARSAQRKAEEHMEITLHLGAHRSASTSFQYYMRKNGTRLMTCGIGMWGPRQLRKGLLDGVVPRPGPVPAGKQFQRARGRIALQLARAEEAGTRHLVVSDENLIGSCRSCLRDMRLYPGIGERMARHGAAFGDQVTRAVLSVRSQDAWWASVVAFAVGRGARVPTADQLAHIAAGMRGWRDVITDLACALPHAELLVLTHESYAALPERRLAAMLGLDAVPQAHAREWLNRAPDLAALRLLLHERGTGSGALPPGDGAWQPFSIAQRAEMREAYADDLFWLRAGAGGLATLIEEPGQDHAGRTSQVHAQTRGQEHDQEGPGRLAQAGGG</sequence>
<accession>A0A2T7GBV6</accession>
<dbReference type="AlphaFoldDB" id="A0A2T7GBV6"/>